<dbReference type="STRING" id="1196324.A374_05546"/>
<evidence type="ECO:0000256" key="2">
    <source>
        <dbReference type="ARBA" id="ARBA00001946"/>
    </source>
</evidence>
<organism evidence="10 11">
    <name type="scientific">Fictibacillus macauensis ZFHKF-1</name>
    <dbReference type="NCBI Taxonomy" id="1196324"/>
    <lineage>
        <taxon>Bacteria</taxon>
        <taxon>Bacillati</taxon>
        <taxon>Bacillota</taxon>
        <taxon>Bacilli</taxon>
        <taxon>Bacillales</taxon>
        <taxon>Fictibacillaceae</taxon>
        <taxon>Fictibacillus</taxon>
    </lineage>
</organism>
<evidence type="ECO:0000256" key="6">
    <source>
        <dbReference type="ARBA" id="ARBA00022670"/>
    </source>
</evidence>
<evidence type="ECO:0000256" key="5">
    <source>
        <dbReference type="ARBA" id="ARBA00022438"/>
    </source>
</evidence>
<proteinExistence type="inferred from homology"/>
<dbReference type="AlphaFoldDB" id="I8UHU5"/>
<evidence type="ECO:0000256" key="1">
    <source>
        <dbReference type="ARBA" id="ARBA00001941"/>
    </source>
</evidence>
<evidence type="ECO:0000256" key="7">
    <source>
        <dbReference type="ARBA" id="ARBA00022723"/>
    </source>
</evidence>
<keyword evidence="11" id="KW-1185">Reference proteome</keyword>
<comment type="similarity">
    <text evidence="4">Belongs to the peptidase M29 family.</text>
</comment>
<dbReference type="SUPFAM" id="SSF144052">
    <property type="entry name" value="Thermophilic metalloprotease-like"/>
    <property type="match status" value="1"/>
</dbReference>
<dbReference type="eggNOG" id="COG2309">
    <property type="taxonomic scope" value="Bacteria"/>
</dbReference>
<keyword evidence="7" id="KW-0479">Metal-binding</keyword>
<keyword evidence="9" id="KW-0482">Metalloprotease</keyword>
<evidence type="ECO:0000313" key="10">
    <source>
        <dbReference type="EMBL" id="EIT86403.1"/>
    </source>
</evidence>
<dbReference type="GO" id="GO:0006508">
    <property type="term" value="P:proteolysis"/>
    <property type="evidence" value="ECO:0007669"/>
    <property type="project" value="UniProtKB-KW"/>
</dbReference>
<comment type="cofactor">
    <cofactor evidence="1">
        <name>Co(2+)</name>
        <dbReference type="ChEBI" id="CHEBI:48828"/>
    </cofactor>
</comment>
<gene>
    <name evidence="10" type="ORF">A374_05546</name>
</gene>
<dbReference type="InterPro" id="IPR052170">
    <property type="entry name" value="M29_Exopeptidase"/>
</dbReference>
<dbReference type="Gene3D" id="3.40.1830.10">
    <property type="entry name" value="Thermophilic metalloprotease (M29)"/>
    <property type="match status" value="1"/>
</dbReference>
<name>I8UHU5_9BACL</name>
<evidence type="ECO:0000313" key="11">
    <source>
        <dbReference type="Proteomes" id="UP000004080"/>
    </source>
</evidence>
<dbReference type="Pfam" id="PF02073">
    <property type="entry name" value="Peptidase_M29"/>
    <property type="match status" value="1"/>
</dbReference>
<dbReference type="GO" id="GO:0008237">
    <property type="term" value="F:metallopeptidase activity"/>
    <property type="evidence" value="ECO:0007669"/>
    <property type="project" value="UniProtKB-KW"/>
</dbReference>
<keyword evidence="5 10" id="KW-0031">Aminopeptidase</keyword>
<evidence type="ECO:0000256" key="3">
    <source>
        <dbReference type="ARBA" id="ARBA00001947"/>
    </source>
</evidence>
<dbReference type="InterPro" id="IPR035097">
    <property type="entry name" value="M29_N-terminal"/>
</dbReference>
<evidence type="ECO:0000256" key="4">
    <source>
        <dbReference type="ARBA" id="ARBA00008236"/>
    </source>
</evidence>
<comment type="caution">
    <text evidence="10">The sequence shown here is derived from an EMBL/GenBank/DDBJ whole genome shotgun (WGS) entry which is preliminary data.</text>
</comment>
<protein>
    <submittedName>
        <fullName evidence="10">Aminopeptidase S (Leu, Val, Phe, Tyr preference)</fullName>
    </submittedName>
</protein>
<dbReference type="PRINTS" id="PR00919">
    <property type="entry name" value="THERMOPTASE"/>
</dbReference>
<evidence type="ECO:0000256" key="9">
    <source>
        <dbReference type="ARBA" id="ARBA00023049"/>
    </source>
</evidence>
<dbReference type="RefSeq" id="WP_007201208.1">
    <property type="nucleotide sequence ID" value="NZ_AKKV01000021.1"/>
</dbReference>
<comment type="cofactor">
    <cofactor evidence="3">
        <name>Zn(2+)</name>
        <dbReference type="ChEBI" id="CHEBI:29105"/>
    </cofactor>
</comment>
<keyword evidence="6" id="KW-0645">Protease</keyword>
<dbReference type="PATRIC" id="fig|1196324.3.peg.1129"/>
<dbReference type="PANTHER" id="PTHR34448:SF3">
    <property type="entry name" value="AMINOPEPTIDASE AMPS"/>
    <property type="match status" value="1"/>
</dbReference>
<reference evidence="10 11" key="1">
    <citation type="journal article" date="2012" name="J. Bacteriol.">
        <title>Genome of Bacillus macauensis ZFHKF-1, a Long-Chain-Forming Bacterium.</title>
        <authorList>
            <person name="Cai L."/>
            <person name="Zhang T."/>
        </authorList>
    </citation>
    <scope>NUCLEOTIDE SEQUENCE [LARGE SCALE GENOMIC DNA]</scope>
    <source>
        <strain evidence="10 11">ZFHKF-1</strain>
    </source>
</reference>
<accession>I8UHU5</accession>
<dbReference type="InterPro" id="IPR000787">
    <property type="entry name" value="Peptidase_M29"/>
</dbReference>
<dbReference type="EMBL" id="AKKV01000021">
    <property type="protein sequence ID" value="EIT86403.1"/>
    <property type="molecule type" value="Genomic_DNA"/>
</dbReference>
<dbReference type="Proteomes" id="UP000004080">
    <property type="component" value="Unassembled WGS sequence"/>
</dbReference>
<sequence>MTKTFEEKFNDYAELVVKVGLNLQEGQRLLIKAPMEAAGFVHKVTEHAYKNGCKRVFVDYKDAALERIHYTYAAEEVLENFAPTWEQELFTSLTEHNDCCLLITGEAPNAYSGIDSKRLKMVTKNNAKHTEAFTKARLNGEVPWVIAGVPTKGWAASVFPDQTEEEAIASLWEAIFQTVRADVTNPVEAWETHVQSLTQKVNFLNEKRIKTLHYRSTGTDLTIELHPDHLWMGGGHQSTAGKMFIPNLPTEEVFTAPLKYGVNGTVSSKKPLSAMGNIIDHFSLTFKDGKVVDYAAEKGYDTLKELLSLDEGMLYLGEVALVPHDSPISNSGVIFNNTLFDENASCHLAIGNVISMNIEGAGAMSKEELEEKGINSSTGHTDFMIGSHDLHIEAVDYQGHSFTLFADGNWAI</sequence>
<dbReference type="GO" id="GO:0004177">
    <property type="term" value="F:aminopeptidase activity"/>
    <property type="evidence" value="ECO:0007669"/>
    <property type="project" value="UniProtKB-KW"/>
</dbReference>
<keyword evidence="8" id="KW-0378">Hydrolase</keyword>
<evidence type="ECO:0000256" key="8">
    <source>
        <dbReference type="ARBA" id="ARBA00022801"/>
    </source>
</evidence>
<dbReference type="GO" id="GO:0046872">
    <property type="term" value="F:metal ion binding"/>
    <property type="evidence" value="ECO:0007669"/>
    <property type="project" value="UniProtKB-KW"/>
</dbReference>
<dbReference type="OrthoDB" id="9803993at2"/>
<dbReference type="PANTHER" id="PTHR34448">
    <property type="entry name" value="AMINOPEPTIDASE"/>
    <property type="match status" value="1"/>
</dbReference>
<comment type="cofactor">
    <cofactor evidence="2">
        <name>Mg(2+)</name>
        <dbReference type="ChEBI" id="CHEBI:18420"/>
    </cofactor>
</comment>